<dbReference type="Proteomes" id="UP000239590">
    <property type="component" value="Unassembled WGS sequence"/>
</dbReference>
<evidence type="ECO:0000259" key="5">
    <source>
        <dbReference type="Pfam" id="PF00389"/>
    </source>
</evidence>
<protein>
    <submittedName>
        <fullName evidence="7">Phosphoglycerate dehydrogenase</fullName>
    </submittedName>
</protein>
<evidence type="ECO:0000313" key="7">
    <source>
        <dbReference type="EMBL" id="PQA58760.1"/>
    </source>
</evidence>
<organism evidence="7 8">
    <name type="scientific">Siphonobacter curvatus</name>
    <dbReference type="NCBI Taxonomy" id="2094562"/>
    <lineage>
        <taxon>Bacteria</taxon>
        <taxon>Pseudomonadati</taxon>
        <taxon>Bacteroidota</taxon>
        <taxon>Cytophagia</taxon>
        <taxon>Cytophagales</taxon>
        <taxon>Cytophagaceae</taxon>
        <taxon>Siphonobacter</taxon>
    </lineage>
</organism>
<feature type="domain" description="D-isomer specific 2-hydroxyacid dehydrogenase NAD-binding" evidence="6">
    <location>
        <begin position="106"/>
        <end position="287"/>
    </location>
</feature>
<keyword evidence="3" id="KW-0520">NAD</keyword>
<dbReference type="InterPro" id="IPR050857">
    <property type="entry name" value="D-2-hydroxyacid_DH"/>
</dbReference>
<feature type="domain" description="D-isomer specific 2-hydroxyacid dehydrogenase catalytic" evidence="5">
    <location>
        <begin position="4"/>
        <end position="311"/>
    </location>
</feature>
<name>A0A2S7IMH7_9BACT</name>
<dbReference type="Pfam" id="PF00389">
    <property type="entry name" value="2-Hacid_dh"/>
    <property type="match status" value="1"/>
</dbReference>
<comment type="caution">
    <text evidence="7">The sequence shown here is derived from an EMBL/GenBank/DDBJ whole genome shotgun (WGS) entry which is preliminary data.</text>
</comment>
<dbReference type="PANTHER" id="PTHR42789:SF1">
    <property type="entry name" value="D-ISOMER SPECIFIC 2-HYDROXYACID DEHYDROGENASE FAMILY PROTEIN (AFU_ORTHOLOGUE AFUA_6G10090)"/>
    <property type="match status" value="1"/>
</dbReference>
<dbReference type="InterPro" id="IPR036291">
    <property type="entry name" value="NAD(P)-bd_dom_sf"/>
</dbReference>
<dbReference type="GO" id="GO:0051287">
    <property type="term" value="F:NAD binding"/>
    <property type="evidence" value="ECO:0007669"/>
    <property type="project" value="InterPro"/>
</dbReference>
<keyword evidence="8" id="KW-1185">Reference proteome</keyword>
<accession>A0A2S7IMH7</accession>
<evidence type="ECO:0000259" key="6">
    <source>
        <dbReference type="Pfam" id="PF02826"/>
    </source>
</evidence>
<keyword evidence="2 4" id="KW-0560">Oxidoreductase</keyword>
<dbReference type="GO" id="GO:0016616">
    <property type="term" value="F:oxidoreductase activity, acting on the CH-OH group of donors, NAD or NADP as acceptor"/>
    <property type="evidence" value="ECO:0007669"/>
    <property type="project" value="InterPro"/>
</dbReference>
<evidence type="ECO:0000256" key="4">
    <source>
        <dbReference type="RuleBase" id="RU003719"/>
    </source>
</evidence>
<dbReference type="AlphaFoldDB" id="A0A2S7IMH7"/>
<dbReference type="SUPFAM" id="SSF52283">
    <property type="entry name" value="Formate/glycerate dehydrogenase catalytic domain-like"/>
    <property type="match status" value="1"/>
</dbReference>
<dbReference type="OrthoDB" id="1522997at2"/>
<dbReference type="Gene3D" id="3.40.50.720">
    <property type="entry name" value="NAD(P)-binding Rossmann-like Domain"/>
    <property type="match status" value="2"/>
</dbReference>
<comment type="similarity">
    <text evidence="1 4">Belongs to the D-isomer specific 2-hydroxyacid dehydrogenase family.</text>
</comment>
<dbReference type="InterPro" id="IPR006139">
    <property type="entry name" value="D-isomer_2_OHA_DH_cat_dom"/>
</dbReference>
<sequence>MKRIFVCDEMHPSLFEMLDKAGFAYTYQPKAKRDEILEQIADYEGLMIRNKTRVDEAFLQAATRLEFIGRAGAGLDLIDREACDRHHVRLFAANAGNMDAVGEHALGMLLALLNHIHTADREVRQKIWLREANRGTELGGKTVGLIGYGHNGQAFAKRLSGFNVNVLAYDKYRDNYSDAYAKQATMEQLFEQADVLSLHIPLMDETSYLVREDFIGRFQKPFYLINCSRGEIVQLAAVLQGLQSGKILGACLDVLENEKLHQLPAGPDEVFDSLIQLPNVIFTPHVAGWTHESYVRINEVLVQQIAEAFGQPHNNQLITKN</sequence>
<gene>
    <name evidence="7" type="ORF">C5O19_03605</name>
</gene>
<dbReference type="EMBL" id="PTRA01000001">
    <property type="protein sequence ID" value="PQA58760.1"/>
    <property type="molecule type" value="Genomic_DNA"/>
</dbReference>
<dbReference type="InterPro" id="IPR006140">
    <property type="entry name" value="D-isomer_DH_NAD-bd"/>
</dbReference>
<evidence type="ECO:0000256" key="3">
    <source>
        <dbReference type="ARBA" id="ARBA00023027"/>
    </source>
</evidence>
<evidence type="ECO:0000313" key="8">
    <source>
        <dbReference type="Proteomes" id="UP000239590"/>
    </source>
</evidence>
<dbReference type="RefSeq" id="WP_104713857.1">
    <property type="nucleotide sequence ID" value="NZ_PTRA01000001.1"/>
</dbReference>
<dbReference type="Pfam" id="PF02826">
    <property type="entry name" value="2-Hacid_dh_C"/>
    <property type="match status" value="1"/>
</dbReference>
<dbReference type="SUPFAM" id="SSF51735">
    <property type="entry name" value="NAD(P)-binding Rossmann-fold domains"/>
    <property type="match status" value="1"/>
</dbReference>
<reference evidence="8" key="1">
    <citation type="submission" date="2018-02" db="EMBL/GenBank/DDBJ databases">
        <title>Genome sequencing of Solimonas sp. HR-BB.</title>
        <authorList>
            <person name="Lee Y."/>
            <person name="Jeon C.O."/>
        </authorList>
    </citation>
    <scope>NUCLEOTIDE SEQUENCE [LARGE SCALE GENOMIC DNA]</scope>
    <source>
        <strain evidence="8">HR-U</strain>
    </source>
</reference>
<dbReference type="PANTHER" id="PTHR42789">
    <property type="entry name" value="D-ISOMER SPECIFIC 2-HYDROXYACID DEHYDROGENASE FAMILY PROTEIN (AFU_ORTHOLOGUE AFUA_6G10090)"/>
    <property type="match status" value="1"/>
</dbReference>
<evidence type="ECO:0000256" key="1">
    <source>
        <dbReference type="ARBA" id="ARBA00005854"/>
    </source>
</evidence>
<evidence type="ECO:0000256" key="2">
    <source>
        <dbReference type="ARBA" id="ARBA00023002"/>
    </source>
</evidence>
<proteinExistence type="inferred from homology"/>